<dbReference type="Proteomes" id="UP001480595">
    <property type="component" value="Unassembled WGS sequence"/>
</dbReference>
<comment type="caution">
    <text evidence="5">The sequence shown here is derived from an EMBL/GenBank/DDBJ whole genome shotgun (WGS) entry which is preliminary data.</text>
</comment>
<sequence length="374" mass="42335">MDDDIKPYEIAVPERDLADLKVRLGRVRFPDELEAAEWDLGAPLEDVKRLAKHWQAGFDWRRAEAELKKFPQFTTDIQADGFDPVNRRPGRHPLLFIHGWPGSIYEGTKLIDPLTQSSTSTGNNHPSFHVIVPSLPNYGFSGGVSKRGFSIDQYAEVLHKLMLTLGYAQYVTQGGDWGWFISRALSAHYPQHVKATHLNLDLARQPGWLKHPLLALEHRVTPYSQHECEGFGRTSWFEKEGADTGPCSRRSRRRSAMRWRIVQHCRPAASLRIYYEFARVNRGEATRPGQMTQDQMIDWQPVPLGLSHFPKDVISLPSSWTRAGGRVVFEKTHPSGGHFPAWEKPEAIVGDLREMFAKDGPAGDVVKKNAGSKL</sequence>
<dbReference type="EMBL" id="JAQQWL010000003">
    <property type="protein sequence ID" value="KAK8079310.1"/>
    <property type="molecule type" value="Genomic_DNA"/>
</dbReference>
<dbReference type="InterPro" id="IPR016292">
    <property type="entry name" value="Epoxide_hydrolase"/>
</dbReference>
<protein>
    <submittedName>
        <fullName evidence="5">Alpha/beta-hydrolase</fullName>
    </submittedName>
</protein>
<evidence type="ECO:0000256" key="1">
    <source>
        <dbReference type="ARBA" id="ARBA00010088"/>
    </source>
</evidence>
<dbReference type="PIRSF" id="PIRSF001112">
    <property type="entry name" value="Epoxide_hydrolase"/>
    <property type="match status" value="1"/>
</dbReference>
<dbReference type="InterPro" id="IPR010497">
    <property type="entry name" value="Epoxide_hydro_N"/>
</dbReference>
<proteinExistence type="inferred from homology"/>
<dbReference type="Pfam" id="PF06441">
    <property type="entry name" value="EHN"/>
    <property type="match status" value="1"/>
</dbReference>
<dbReference type="RefSeq" id="XP_066720381.1">
    <property type="nucleotide sequence ID" value="XM_066854526.1"/>
</dbReference>
<organism evidence="5 6">
    <name type="scientific">Apiospora phragmitis</name>
    <dbReference type="NCBI Taxonomy" id="2905665"/>
    <lineage>
        <taxon>Eukaryota</taxon>
        <taxon>Fungi</taxon>
        <taxon>Dikarya</taxon>
        <taxon>Ascomycota</taxon>
        <taxon>Pezizomycotina</taxon>
        <taxon>Sordariomycetes</taxon>
        <taxon>Xylariomycetidae</taxon>
        <taxon>Amphisphaeriales</taxon>
        <taxon>Apiosporaceae</taxon>
        <taxon>Apiospora</taxon>
    </lineage>
</organism>
<dbReference type="SUPFAM" id="SSF53474">
    <property type="entry name" value="alpha/beta-Hydrolases"/>
    <property type="match status" value="1"/>
</dbReference>
<comment type="similarity">
    <text evidence="1">Belongs to the peptidase S33 family.</text>
</comment>
<evidence type="ECO:0000256" key="3">
    <source>
        <dbReference type="ARBA" id="ARBA00022801"/>
    </source>
</evidence>
<accession>A0ABR1WA18</accession>
<evidence type="ECO:0000256" key="2">
    <source>
        <dbReference type="ARBA" id="ARBA00022797"/>
    </source>
</evidence>
<evidence type="ECO:0000313" key="5">
    <source>
        <dbReference type="EMBL" id="KAK8079310.1"/>
    </source>
</evidence>
<evidence type="ECO:0000313" key="6">
    <source>
        <dbReference type="Proteomes" id="UP001480595"/>
    </source>
</evidence>
<reference evidence="5 6" key="1">
    <citation type="submission" date="2023-01" db="EMBL/GenBank/DDBJ databases">
        <title>Analysis of 21 Apiospora genomes using comparative genomics revels a genus with tremendous synthesis potential of carbohydrate active enzymes and secondary metabolites.</title>
        <authorList>
            <person name="Sorensen T."/>
        </authorList>
    </citation>
    <scope>NUCLEOTIDE SEQUENCE [LARGE SCALE GENOMIC DNA]</scope>
    <source>
        <strain evidence="5 6">CBS 135458</strain>
    </source>
</reference>
<name>A0ABR1WA18_9PEZI</name>
<keyword evidence="6" id="KW-1185">Reference proteome</keyword>
<feature type="domain" description="Epoxide hydrolase N-terminal" evidence="4">
    <location>
        <begin position="5"/>
        <end position="106"/>
    </location>
</feature>
<dbReference type="GeneID" id="92087589"/>
<dbReference type="Gene3D" id="3.40.50.1820">
    <property type="entry name" value="alpha/beta hydrolase"/>
    <property type="match status" value="2"/>
</dbReference>
<dbReference type="InterPro" id="IPR029058">
    <property type="entry name" value="AB_hydrolase_fold"/>
</dbReference>
<keyword evidence="2" id="KW-0058">Aromatic hydrocarbons catabolism</keyword>
<keyword evidence="3" id="KW-0378">Hydrolase</keyword>
<dbReference type="PANTHER" id="PTHR21661:SF35">
    <property type="entry name" value="EPOXIDE HYDROLASE"/>
    <property type="match status" value="1"/>
</dbReference>
<gene>
    <name evidence="5" type="ORF">PG994_003117</name>
</gene>
<dbReference type="InterPro" id="IPR000639">
    <property type="entry name" value="Epox_hydrolase-like"/>
</dbReference>
<dbReference type="PANTHER" id="PTHR21661">
    <property type="entry name" value="EPOXIDE HYDROLASE 1-RELATED"/>
    <property type="match status" value="1"/>
</dbReference>
<evidence type="ECO:0000259" key="4">
    <source>
        <dbReference type="Pfam" id="PF06441"/>
    </source>
</evidence>
<dbReference type="PRINTS" id="PR00412">
    <property type="entry name" value="EPOXHYDRLASE"/>
</dbReference>